<feature type="transmembrane region" description="Helical" evidence="1">
    <location>
        <begin position="26"/>
        <end position="52"/>
    </location>
</feature>
<keyword evidence="1" id="KW-0812">Transmembrane</keyword>
<protein>
    <submittedName>
        <fullName evidence="2">HAD-IB family hydrolase</fullName>
    </submittedName>
</protein>
<organism evidence="2 3">
    <name type="scientific">Aquella oligotrophica</name>
    <dbReference type="NCBI Taxonomy" id="2067065"/>
    <lineage>
        <taxon>Bacteria</taxon>
        <taxon>Pseudomonadati</taxon>
        <taxon>Pseudomonadota</taxon>
        <taxon>Betaproteobacteria</taxon>
        <taxon>Neisseriales</taxon>
        <taxon>Neisseriaceae</taxon>
        <taxon>Aquella</taxon>
    </lineage>
</organism>
<dbReference type="Gene3D" id="1.20.1440.100">
    <property type="entry name" value="SG protein - dephosphorylation function"/>
    <property type="match status" value="1"/>
</dbReference>
<dbReference type="KEGG" id="nba:CUN60_10535"/>
<dbReference type="RefSeq" id="WP_102952002.1">
    <property type="nucleotide sequence ID" value="NZ_CP024847.1"/>
</dbReference>
<dbReference type="InterPro" id="IPR023214">
    <property type="entry name" value="HAD_sf"/>
</dbReference>
<proteinExistence type="predicted"/>
<dbReference type="SUPFAM" id="SSF56784">
    <property type="entry name" value="HAD-like"/>
    <property type="match status" value="1"/>
</dbReference>
<dbReference type="NCBIfam" id="TIGR01490">
    <property type="entry name" value="HAD-SF-IB-hyp1"/>
    <property type="match status" value="1"/>
</dbReference>
<keyword evidence="2" id="KW-0378">Hydrolase</keyword>
<evidence type="ECO:0000313" key="2">
    <source>
        <dbReference type="EMBL" id="AUR52714.1"/>
    </source>
</evidence>
<dbReference type="AlphaFoldDB" id="A0A2I7N8C9"/>
<dbReference type="OrthoDB" id="9784466at2"/>
<gene>
    <name evidence="2" type="ORF">CUN60_10535</name>
</gene>
<accession>A0A2I7N8C9</accession>
<reference evidence="3" key="1">
    <citation type="submission" date="2017-11" db="EMBL/GenBank/DDBJ databases">
        <authorList>
            <person name="Chan K.G."/>
            <person name="Lee L.S."/>
        </authorList>
    </citation>
    <scope>NUCLEOTIDE SEQUENCE [LARGE SCALE GENOMIC DNA]</scope>
    <source>
        <strain evidence="3">DSM 100970</strain>
    </source>
</reference>
<dbReference type="InterPro" id="IPR036412">
    <property type="entry name" value="HAD-like_sf"/>
</dbReference>
<dbReference type="EMBL" id="CP024847">
    <property type="protein sequence ID" value="AUR52714.1"/>
    <property type="molecule type" value="Genomic_DNA"/>
</dbReference>
<keyword evidence="3" id="KW-1185">Reference proteome</keyword>
<dbReference type="GO" id="GO:0016787">
    <property type="term" value="F:hydrolase activity"/>
    <property type="evidence" value="ECO:0007669"/>
    <property type="project" value="UniProtKB-KW"/>
</dbReference>
<name>A0A2I7N8C9_9NEIS</name>
<dbReference type="NCBIfam" id="TIGR01488">
    <property type="entry name" value="HAD-SF-IB"/>
    <property type="match status" value="1"/>
</dbReference>
<dbReference type="Proteomes" id="UP000236655">
    <property type="component" value="Chromosome"/>
</dbReference>
<keyword evidence="1" id="KW-0472">Membrane</keyword>
<keyword evidence="1" id="KW-1133">Transmembrane helix</keyword>
<sequence>MSKDCQIVAYFDFDGTLSNKDTLIPFLIYCVGIVKFIAYLPRLFPVVICYLFKKIDNQEAKQRTLTIILKGWKEEDILVKAKNFATTHLNKYLVPETYAKLEWHREHKHRIILVSANLAIYLRFFAELHKIDDVIATEIEIVNGVASGKLATPNCYAMQKVIRIKEYLESNSLKFDYAYGYGNSRGDHEMLLFVNEPYYVVSGEFEDYHQLNHSK</sequence>
<evidence type="ECO:0000313" key="3">
    <source>
        <dbReference type="Proteomes" id="UP000236655"/>
    </source>
</evidence>
<dbReference type="Pfam" id="PF12710">
    <property type="entry name" value="HAD"/>
    <property type="match status" value="1"/>
</dbReference>
<evidence type="ECO:0000256" key="1">
    <source>
        <dbReference type="SAM" id="Phobius"/>
    </source>
</evidence>
<dbReference type="InterPro" id="IPR006385">
    <property type="entry name" value="HAD_hydro_SerB1"/>
</dbReference>
<dbReference type="Gene3D" id="3.40.50.1000">
    <property type="entry name" value="HAD superfamily/HAD-like"/>
    <property type="match status" value="1"/>
</dbReference>